<comment type="function">
    <text evidence="4">PPIases accelerate the folding of proteins. It catalyzes the cis-trans isomerization of proline imidic peptide bonds in oligopeptides.</text>
</comment>
<dbReference type="InterPro" id="IPR020892">
    <property type="entry name" value="Cyclophilin-type_PPIase_CS"/>
</dbReference>
<dbReference type="CDD" id="cd01920">
    <property type="entry name" value="cyclophilin_EcCYP_like"/>
    <property type="match status" value="1"/>
</dbReference>
<feature type="region of interest" description="Disordered" evidence="5">
    <location>
        <begin position="81"/>
        <end position="101"/>
    </location>
</feature>
<dbReference type="InterPro" id="IPR029000">
    <property type="entry name" value="Cyclophilin-like_dom_sf"/>
</dbReference>
<protein>
    <recommendedName>
        <fullName evidence="4">Peptidyl-prolyl cis-trans isomerase</fullName>
        <shortName evidence="4">PPIase</shortName>
        <ecNumber evidence="4">5.2.1.8</ecNumber>
    </recommendedName>
</protein>
<reference evidence="7 8" key="1">
    <citation type="submission" date="2016-10" db="EMBL/GenBank/DDBJ databases">
        <authorList>
            <person name="de Groot N.N."/>
        </authorList>
    </citation>
    <scope>NUCLEOTIDE SEQUENCE [LARGE SCALE GENOMIC DNA]</scope>
    <source>
        <strain evidence="7 8">DSM 22012</strain>
    </source>
</reference>
<dbReference type="EMBL" id="FNVQ01000001">
    <property type="protein sequence ID" value="SEG34177.1"/>
    <property type="molecule type" value="Genomic_DNA"/>
</dbReference>
<evidence type="ECO:0000256" key="1">
    <source>
        <dbReference type="ARBA" id="ARBA00007365"/>
    </source>
</evidence>
<dbReference type="PANTHER" id="PTHR43246">
    <property type="entry name" value="PEPTIDYL-PROLYL CIS-TRANS ISOMERASE CYP38, CHLOROPLASTIC"/>
    <property type="match status" value="1"/>
</dbReference>
<accession>A0A1H5ZEX5</accession>
<feature type="chain" id="PRO_5009029588" description="Peptidyl-prolyl cis-trans isomerase" evidence="4">
    <location>
        <begin position="22"/>
        <end position="186"/>
    </location>
</feature>
<evidence type="ECO:0000313" key="8">
    <source>
        <dbReference type="Proteomes" id="UP000236745"/>
    </source>
</evidence>
<feature type="domain" description="PPIase cyclophilin-type" evidence="6">
    <location>
        <begin position="23"/>
        <end position="182"/>
    </location>
</feature>
<gene>
    <name evidence="7" type="ORF">SAMN05444390_1012115</name>
</gene>
<dbReference type="EC" id="5.2.1.8" evidence="4"/>
<organism evidence="7 8">
    <name type="scientific">Marinobacterium lutimaris</name>
    <dbReference type="NCBI Taxonomy" id="568106"/>
    <lineage>
        <taxon>Bacteria</taxon>
        <taxon>Pseudomonadati</taxon>
        <taxon>Pseudomonadota</taxon>
        <taxon>Gammaproteobacteria</taxon>
        <taxon>Oceanospirillales</taxon>
        <taxon>Oceanospirillaceae</taxon>
        <taxon>Marinobacterium</taxon>
    </lineage>
</organism>
<sequence>MKTKTRLLALLPLMLAPLVQADDRVSLETSMGNIEIELYADQAPKTVANFLEYVDSGYYDGLIFHRVIPGFMIQGGGMNASMQAKPNRPPVENESDNGLSNERGTLAMARTRDPDSANSQFFINTVNNSRLDGMPGKPGYTVFAKVVSGMDVVDKIGAVETTTRAPFRDVPVTPVVIEKAAVISTP</sequence>
<name>A0A1H5ZEX5_9GAMM</name>
<dbReference type="Pfam" id="PF00160">
    <property type="entry name" value="Pro_isomerase"/>
    <property type="match status" value="1"/>
</dbReference>
<dbReference type="GO" id="GO:0003755">
    <property type="term" value="F:peptidyl-prolyl cis-trans isomerase activity"/>
    <property type="evidence" value="ECO:0007669"/>
    <property type="project" value="UniProtKB-UniRule"/>
</dbReference>
<dbReference type="InterPro" id="IPR044665">
    <property type="entry name" value="E_coli_cyclophilin_A-like"/>
</dbReference>
<evidence type="ECO:0000256" key="4">
    <source>
        <dbReference type="RuleBase" id="RU363019"/>
    </source>
</evidence>
<dbReference type="Proteomes" id="UP000236745">
    <property type="component" value="Unassembled WGS sequence"/>
</dbReference>
<dbReference type="PROSITE" id="PS00170">
    <property type="entry name" value="CSA_PPIASE_1"/>
    <property type="match status" value="1"/>
</dbReference>
<evidence type="ECO:0000256" key="5">
    <source>
        <dbReference type="SAM" id="MobiDB-lite"/>
    </source>
</evidence>
<comment type="catalytic activity">
    <reaction evidence="4">
        <text>[protein]-peptidylproline (omega=180) = [protein]-peptidylproline (omega=0)</text>
        <dbReference type="Rhea" id="RHEA:16237"/>
        <dbReference type="Rhea" id="RHEA-COMP:10747"/>
        <dbReference type="Rhea" id="RHEA-COMP:10748"/>
        <dbReference type="ChEBI" id="CHEBI:83833"/>
        <dbReference type="ChEBI" id="CHEBI:83834"/>
        <dbReference type="EC" id="5.2.1.8"/>
    </reaction>
</comment>
<dbReference type="Gene3D" id="2.40.100.10">
    <property type="entry name" value="Cyclophilin-like"/>
    <property type="match status" value="1"/>
</dbReference>
<evidence type="ECO:0000256" key="3">
    <source>
        <dbReference type="ARBA" id="ARBA00023235"/>
    </source>
</evidence>
<evidence type="ECO:0000259" key="6">
    <source>
        <dbReference type="PROSITE" id="PS50072"/>
    </source>
</evidence>
<dbReference type="OrthoDB" id="9807797at2"/>
<dbReference type="AlphaFoldDB" id="A0A1H5ZEX5"/>
<evidence type="ECO:0000313" key="7">
    <source>
        <dbReference type="EMBL" id="SEG34177.1"/>
    </source>
</evidence>
<proteinExistence type="inferred from homology"/>
<feature type="signal peptide" evidence="4">
    <location>
        <begin position="1"/>
        <end position="21"/>
    </location>
</feature>
<dbReference type="GO" id="GO:0006457">
    <property type="term" value="P:protein folding"/>
    <property type="evidence" value="ECO:0007669"/>
    <property type="project" value="InterPro"/>
</dbReference>
<evidence type="ECO:0000256" key="2">
    <source>
        <dbReference type="ARBA" id="ARBA00023110"/>
    </source>
</evidence>
<keyword evidence="8" id="KW-1185">Reference proteome</keyword>
<dbReference type="RefSeq" id="WP_104002957.1">
    <property type="nucleotide sequence ID" value="NZ_FNVQ01000001.1"/>
</dbReference>
<keyword evidence="2 4" id="KW-0697">Rotamase</keyword>
<dbReference type="SUPFAM" id="SSF50891">
    <property type="entry name" value="Cyclophilin-like"/>
    <property type="match status" value="1"/>
</dbReference>
<dbReference type="PRINTS" id="PR00153">
    <property type="entry name" value="CSAPPISMRASE"/>
</dbReference>
<keyword evidence="3 4" id="KW-0413">Isomerase</keyword>
<dbReference type="InterPro" id="IPR002130">
    <property type="entry name" value="Cyclophilin-type_PPIase_dom"/>
</dbReference>
<comment type="similarity">
    <text evidence="1 4">Belongs to the cyclophilin-type PPIase family.</text>
</comment>
<keyword evidence="4" id="KW-0732">Signal</keyword>
<dbReference type="PROSITE" id="PS50072">
    <property type="entry name" value="CSA_PPIASE_2"/>
    <property type="match status" value="1"/>
</dbReference>